<feature type="transmembrane region" description="Helical" evidence="1">
    <location>
        <begin position="12"/>
        <end position="29"/>
    </location>
</feature>
<evidence type="ECO:0000313" key="2">
    <source>
        <dbReference type="EMBL" id="UYW02292.1"/>
    </source>
</evidence>
<proteinExistence type="predicted"/>
<dbReference type="EMBL" id="CP081495">
    <property type="protein sequence ID" value="UYW02292.1"/>
    <property type="molecule type" value="Genomic_DNA"/>
</dbReference>
<gene>
    <name evidence="2" type="ORF">K5I29_05165</name>
</gene>
<evidence type="ECO:0000313" key="3">
    <source>
        <dbReference type="Proteomes" id="UP001163328"/>
    </source>
</evidence>
<keyword evidence="1" id="KW-1133">Transmembrane helix</keyword>
<keyword evidence="3" id="KW-1185">Reference proteome</keyword>
<keyword evidence="1" id="KW-0472">Membrane</keyword>
<name>A0ABY6M355_9FLAO</name>
<accession>A0ABY6M355</accession>
<protein>
    <recommendedName>
        <fullName evidence="4">DUF2892 family protein</fullName>
    </recommendedName>
</protein>
<evidence type="ECO:0008006" key="4">
    <source>
        <dbReference type="Google" id="ProtNLM"/>
    </source>
</evidence>
<sequence>MKLIKWLKTWNIMRFLRLLLAIFVIFQGIEINHVGFIFAGGIFALLPLFNIGCGSSSACSLPVSSHKK</sequence>
<dbReference type="Proteomes" id="UP001163328">
    <property type="component" value="Chromosome"/>
</dbReference>
<feature type="transmembrane region" description="Helical" evidence="1">
    <location>
        <begin position="35"/>
        <end position="63"/>
    </location>
</feature>
<evidence type="ECO:0000256" key="1">
    <source>
        <dbReference type="SAM" id="Phobius"/>
    </source>
</evidence>
<organism evidence="2 3">
    <name type="scientific">Flavobacterium agricola</name>
    <dbReference type="NCBI Taxonomy" id="2870839"/>
    <lineage>
        <taxon>Bacteria</taxon>
        <taxon>Pseudomonadati</taxon>
        <taxon>Bacteroidota</taxon>
        <taxon>Flavobacteriia</taxon>
        <taxon>Flavobacteriales</taxon>
        <taxon>Flavobacteriaceae</taxon>
        <taxon>Flavobacterium</taxon>
    </lineage>
</organism>
<reference evidence="2" key="1">
    <citation type="submission" date="2021-08" db="EMBL/GenBank/DDBJ databases">
        <title>Flavobacterium sp. strain CC-SYL302.</title>
        <authorList>
            <person name="Lin S.-Y."/>
            <person name="Lee T.-H."/>
            <person name="Young C.-C."/>
        </authorList>
    </citation>
    <scope>NUCLEOTIDE SEQUENCE</scope>
    <source>
        <strain evidence="2">CC-SYL302</strain>
    </source>
</reference>
<dbReference type="RefSeq" id="WP_264434814.1">
    <property type="nucleotide sequence ID" value="NZ_CP081495.1"/>
</dbReference>
<keyword evidence="1" id="KW-0812">Transmembrane</keyword>